<reference evidence="1" key="1">
    <citation type="submission" date="2025-08" db="UniProtKB">
        <authorList>
            <consortium name="Ensembl"/>
        </authorList>
    </citation>
    <scope>IDENTIFICATION</scope>
</reference>
<evidence type="ECO:0000313" key="1">
    <source>
        <dbReference type="Ensembl" id="ENSFHEP00000032994.1"/>
    </source>
</evidence>
<dbReference type="AlphaFoldDB" id="A0A3Q2QYE2"/>
<sequence length="54" mass="6118">MDCSLVTCPVYFEILSSELITFGTKCYISLDYLKSNNRDDLGNCISFPLNLFPC</sequence>
<reference evidence="1" key="2">
    <citation type="submission" date="2025-09" db="UniProtKB">
        <authorList>
            <consortium name="Ensembl"/>
        </authorList>
    </citation>
    <scope>IDENTIFICATION</scope>
</reference>
<organism evidence="1 2">
    <name type="scientific">Fundulus heteroclitus</name>
    <name type="common">Killifish</name>
    <name type="synonym">Mummichog</name>
    <dbReference type="NCBI Taxonomy" id="8078"/>
    <lineage>
        <taxon>Eukaryota</taxon>
        <taxon>Metazoa</taxon>
        <taxon>Chordata</taxon>
        <taxon>Craniata</taxon>
        <taxon>Vertebrata</taxon>
        <taxon>Euteleostomi</taxon>
        <taxon>Actinopterygii</taxon>
        <taxon>Neopterygii</taxon>
        <taxon>Teleostei</taxon>
        <taxon>Neoteleostei</taxon>
        <taxon>Acanthomorphata</taxon>
        <taxon>Ovalentaria</taxon>
        <taxon>Atherinomorphae</taxon>
        <taxon>Cyprinodontiformes</taxon>
        <taxon>Fundulidae</taxon>
        <taxon>Fundulus</taxon>
    </lineage>
</organism>
<evidence type="ECO:0000313" key="2">
    <source>
        <dbReference type="Proteomes" id="UP000265000"/>
    </source>
</evidence>
<protein>
    <submittedName>
        <fullName evidence="1">Uncharacterized protein</fullName>
    </submittedName>
</protein>
<dbReference type="Proteomes" id="UP000265000">
    <property type="component" value="Unplaced"/>
</dbReference>
<accession>A0A3Q2QYE2</accession>
<dbReference type="Ensembl" id="ENSFHET00000026897.1">
    <property type="protein sequence ID" value="ENSFHEP00000032994.1"/>
    <property type="gene ID" value="ENSFHEG00000019832.1"/>
</dbReference>
<proteinExistence type="predicted"/>
<name>A0A3Q2QYE2_FUNHE</name>
<keyword evidence="2" id="KW-1185">Reference proteome</keyword>